<name>A0A401NZK3_SCYTO</name>
<accession>A0A401NZK3</accession>
<feature type="coiled-coil region" evidence="1">
    <location>
        <begin position="60"/>
        <end position="94"/>
    </location>
</feature>
<dbReference type="Proteomes" id="UP000288216">
    <property type="component" value="Unassembled WGS sequence"/>
</dbReference>
<keyword evidence="4" id="KW-1185">Reference proteome</keyword>
<comment type="caution">
    <text evidence="3">The sequence shown here is derived from an EMBL/GenBank/DDBJ whole genome shotgun (WGS) entry which is preliminary data.</text>
</comment>
<evidence type="ECO:0000313" key="3">
    <source>
        <dbReference type="EMBL" id="GCB66285.1"/>
    </source>
</evidence>
<dbReference type="InterPro" id="IPR028227">
    <property type="entry name" value="UPF0449"/>
</dbReference>
<sequence>MTWRGRGIRRRRRDSDSRMRRCYDVKKQEASEGCEELLTPARAAVSMPDVETQYQQSKAYVELNQHLQEELSELASQSEELKKAEELLDLSISEIKEKNFQNWGYVLTDGSPESSQLGGTLFKV</sequence>
<feature type="region of interest" description="Disordered" evidence="2">
    <location>
        <begin position="1"/>
        <end position="20"/>
    </location>
</feature>
<proteinExistence type="predicted"/>
<evidence type="ECO:0000256" key="1">
    <source>
        <dbReference type="SAM" id="Coils"/>
    </source>
</evidence>
<organism evidence="3 4">
    <name type="scientific">Scyliorhinus torazame</name>
    <name type="common">Cloudy catshark</name>
    <name type="synonym">Catulus torazame</name>
    <dbReference type="NCBI Taxonomy" id="75743"/>
    <lineage>
        <taxon>Eukaryota</taxon>
        <taxon>Metazoa</taxon>
        <taxon>Chordata</taxon>
        <taxon>Craniata</taxon>
        <taxon>Vertebrata</taxon>
        <taxon>Chondrichthyes</taxon>
        <taxon>Elasmobranchii</taxon>
        <taxon>Galeomorphii</taxon>
        <taxon>Galeoidea</taxon>
        <taxon>Carcharhiniformes</taxon>
        <taxon>Scyliorhinidae</taxon>
        <taxon>Scyliorhinus</taxon>
    </lineage>
</organism>
<keyword evidence="1" id="KW-0175">Coiled coil</keyword>
<evidence type="ECO:0000313" key="4">
    <source>
        <dbReference type="Proteomes" id="UP000288216"/>
    </source>
</evidence>
<gene>
    <name evidence="3" type="ORF">scyTo_0007849</name>
</gene>
<dbReference type="OrthoDB" id="6129359at2759"/>
<evidence type="ECO:0000256" key="2">
    <source>
        <dbReference type="SAM" id="MobiDB-lite"/>
    </source>
</evidence>
<dbReference type="EMBL" id="BFAA01002922">
    <property type="protein sequence ID" value="GCB66285.1"/>
    <property type="molecule type" value="Genomic_DNA"/>
</dbReference>
<dbReference type="Pfam" id="PF15136">
    <property type="entry name" value="UPF0449"/>
    <property type="match status" value="1"/>
</dbReference>
<reference evidence="3 4" key="1">
    <citation type="journal article" date="2018" name="Nat. Ecol. Evol.">
        <title>Shark genomes provide insights into elasmobranch evolution and the origin of vertebrates.</title>
        <authorList>
            <person name="Hara Y"/>
            <person name="Yamaguchi K"/>
            <person name="Onimaru K"/>
            <person name="Kadota M"/>
            <person name="Koyanagi M"/>
            <person name="Keeley SD"/>
            <person name="Tatsumi K"/>
            <person name="Tanaka K"/>
            <person name="Motone F"/>
            <person name="Kageyama Y"/>
            <person name="Nozu R"/>
            <person name="Adachi N"/>
            <person name="Nishimura O"/>
            <person name="Nakagawa R"/>
            <person name="Tanegashima C"/>
            <person name="Kiyatake I"/>
            <person name="Matsumoto R"/>
            <person name="Murakumo K"/>
            <person name="Nishida K"/>
            <person name="Terakita A"/>
            <person name="Kuratani S"/>
            <person name="Sato K"/>
            <person name="Hyodo S Kuraku.S."/>
        </authorList>
    </citation>
    <scope>NUCLEOTIDE SEQUENCE [LARGE SCALE GENOMIC DNA]</scope>
</reference>
<evidence type="ECO:0008006" key="5">
    <source>
        <dbReference type="Google" id="ProtNLM"/>
    </source>
</evidence>
<dbReference type="AlphaFoldDB" id="A0A401NZK3"/>
<protein>
    <recommendedName>
        <fullName evidence="5">Shootin-1</fullName>
    </recommendedName>
</protein>
<feature type="compositionally biased region" description="Basic residues" evidence="2">
    <location>
        <begin position="1"/>
        <end position="12"/>
    </location>
</feature>